<accession>A0ABQ0J3U1</accession>
<keyword evidence="1" id="KW-0012">Acyltransferase</keyword>
<evidence type="ECO:0000313" key="1">
    <source>
        <dbReference type="EMBL" id="GAK74239.1"/>
    </source>
</evidence>
<evidence type="ECO:0000313" key="2">
    <source>
        <dbReference type="Proteomes" id="UP000028900"/>
    </source>
</evidence>
<protein>
    <submittedName>
        <fullName evidence="1">1-acyl-sn-glycerol-3-phosphate acyltransferase</fullName>
    </submittedName>
</protein>
<dbReference type="Proteomes" id="UP000028900">
    <property type="component" value="Unassembled WGS sequence"/>
</dbReference>
<proteinExistence type="predicted"/>
<dbReference type="GO" id="GO:0016746">
    <property type="term" value="F:acyltransferase activity"/>
    <property type="evidence" value="ECO:0007669"/>
    <property type="project" value="UniProtKB-KW"/>
</dbReference>
<name>A0ABQ0J3U1_9MOLU</name>
<feature type="non-terminal residue" evidence="1">
    <location>
        <position position="1"/>
    </location>
</feature>
<keyword evidence="1" id="KW-0808">Transferase</keyword>
<sequence length="42" mass="5055">RFWQKKVVEIIIHPPLKYDHYCNTNMHQVAIDVQNIINSSFN</sequence>
<comment type="caution">
    <text evidence="1">The sequence shown here is derived from an EMBL/GenBank/DDBJ whole genome shotgun (WGS) entry which is preliminary data.</text>
</comment>
<dbReference type="EMBL" id="BBIY01000074">
    <property type="protein sequence ID" value="GAK74239.1"/>
    <property type="molecule type" value="Genomic_DNA"/>
</dbReference>
<organism evidence="1 2">
    <name type="scientific">'Chrysanthemum coronarium' phytoplasma</name>
    <dbReference type="NCBI Taxonomy" id="1520703"/>
    <lineage>
        <taxon>Bacteria</taxon>
        <taxon>Bacillati</taxon>
        <taxon>Mycoplasmatota</taxon>
        <taxon>Mollicutes</taxon>
        <taxon>Acholeplasmatales</taxon>
        <taxon>Acholeplasmataceae</taxon>
        <taxon>Candidatus Phytoplasma</taxon>
        <taxon>16SrI (Aster yellows group)</taxon>
    </lineage>
</organism>
<reference evidence="2" key="1">
    <citation type="journal article" date="2014" name="Genome Announc.">
        <title>Draft Genome Sequence of ''Candidatus Phytoplasma asteris'' Strain OY-V, an Unculturable Plant-Pathogenic Bacterium.</title>
        <authorList>
            <person name="Kakizawa S."/>
            <person name="Makino A."/>
            <person name="Ishii Y."/>
            <person name="Tamaki H."/>
            <person name="Kamagata Y."/>
        </authorList>
    </citation>
    <scope>NUCLEOTIDE SEQUENCE [LARGE SCALE GENOMIC DNA]</scope>
    <source>
        <strain evidence="2">OY-V</strain>
    </source>
</reference>
<keyword evidence="2" id="KW-1185">Reference proteome</keyword>
<reference evidence="1 2" key="2">
    <citation type="journal article" date="2014" name="Genome Announc.">
        <title>Draft Genome Sequence of 'Candidatus Phytoplasma asteris' Strain OY-V, an Unculturable Plant-Pathogenic Bacterium.</title>
        <authorList>
            <person name="Kakizawa S."/>
            <person name="Makino A."/>
            <person name="Ishii Y."/>
            <person name="Tamaki H."/>
            <person name="Kamagata Y."/>
        </authorList>
    </citation>
    <scope>NUCLEOTIDE SEQUENCE [LARGE SCALE GENOMIC DNA]</scope>
    <source>
        <strain evidence="1 2">OY-V</strain>
    </source>
</reference>
<gene>
    <name evidence="1" type="primary">plsC</name>
    <name evidence="1" type="ORF">OYV_07390</name>
</gene>